<dbReference type="AlphaFoldDB" id="A0A3R8SRK0"/>
<protein>
    <submittedName>
        <fullName evidence="1">ANR family transcriptional regulator</fullName>
    </submittedName>
</protein>
<evidence type="ECO:0000313" key="1">
    <source>
        <dbReference type="EMBL" id="RRN04662.1"/>
    </source>
</evidence>
<comment type="caution">
    <text evidence="1">The sequence shown here is derived from an EMBL/GenBank/DDBJ whole genome shotgun (WGS) entry which is preliminary data.</text>
</comment>
<name>A0A3R8SRK0_BIBTR</name>
<dbReference type="EMBL" id="RRUC01000015">
    <property type="protein sequence ID" value="RRN04662.1"/>
    <property type="molecule type" value="Genomic_DNA"/>
</dbReference>
<dbReference type="InterPro" id="IPR047666">
    <property type="entry name" value="ANR_neg_reg"/>
</dbReference>
<dbReference type="STRING" id="1263831.F543_6080"/>
<organism evidence="1 2">
    <name type="scientific">Bibersteinia trehalosi</name>
    <name type="common">Pasteurella trehalosi</name>
    <dbReference type="NCBI Taxonomy" id="47735"/>
    <lineage>
        <taxon>Bacteria</taxon>
        <taxon>Pseudomonadati</taxon>
        <taxon>Pseudomonadota</taxon>
        <taxon>Gammaproteobacteria</taxon>
        <taxon>Pasteurellales</taxon>
        <taxon>Pasteurellaceae</taxon>
        <taxon>Bibersteinia</taxon>
    </lineage>
</organism>
<dbReference type="NCBIfam" id="NF033650">
    <property type="entry name" value="ANR_neg_reg"/>
    <property type="match status" value="1"/>
</dbReference>
<sequence>MCFNLTGEPMKTEEIAEAAARAERFGNYTQAADLWNKAAKATVNAKQQEWCKNRSDFCDRVAERPFKGER</sequence>
<dbReference type="Proteomes" id="UP000276010">
    <property type="component" value="Unassembled WGS sequence"/>
</dbReference>
<proteinExistence type="predicted"/>
<accession>A0A3R8SRK0</accession>
<reference evidence="1 2" key="1">
    <citation type="submission" date="2018-11" db="EMBL/GenBank/DDBJ databases">
        <title>Whole genome sequence of Bibersteinia trehalosi strain OADDL-BT1 an multidrug resistant pathogen isolate.</title>
        <authorList>
            <person name="Couger M."/>
            <person name="Ramachandran A."/>
        </authorList>
    </citation>
    <scope>NUCLEOTIDE SEQUENCE [LARGE SCALE GENOMIC DNA]</scope>
    <source>
        <strain evidence="1 2">OADDL-BT1</strain>
    </source>
</reference>
<evidence type="ECO:0000313" key="2">
    <source>
        <dbReference type="Proteomes" id="UP000276010"/>
    </source>
</evidence>
<gene>
    <name evidence="1" type="ORF">EIM44_04265</name>
</gene>